<dbReference type="InterPro" id="IPR013083">
    <property type="entry name" value="Znf_RING/FYVE/PHD"/>
</dbReference>
<dbReference type="InterPro" id="IPR011011">
    <property type="entry name" value="Znf_FYVE_PHD"/>
</dbReference>
<evidence type="ECO:0000256" key="4">
    <source>
        <dbReference type="ARBA" id="ARBA00022833"/>
    </source>
</evidence>
<dbReference type="OrthoDB" id="166746at2759"/>
<dbReference type="Pfam" id="PF09733">
    <property type="entry name" value="VEFS-Box"/>
    <property type="match status" value="1"/>
</dbReference>
<evidence type="ECO:0000259" key="9">
    <source>
        <dbReference type="PROSITE" id="PS50157"/>
    </source>
</evidence>
<keyword evidence="6" id="KW-0804">Transcription</keyword>
<reference evidence="10" key="1">
    <citation type="journal article" date="2020" name="Stud. Mycol.">
        <title>101 Dothideomycetes genomes: a test case for predicting lifestyles and emergence of pathogens.</title>
        <authorList>
            <person name="Haridas S."/>
            <person name="Albert R."/>
            <person name="Binder M."/>
            <person name="Bloem J."/>
            <person name="Labutti K."/>
            <person name="Salamov A."/>
            <person name="Andreopoulos B."/>
            <person name="Baker S."/>
            <person name="Barry K."/>
            <person name="Bills G."/>
            <person name="Bluhm B."/>
            <person name="Cannon C."/>
            <person name="Castanera R."/>
            <person name="Culley D."/>
            <person name="Daum C."/>
            <person name="Ezra D."/>
            <person name="Gonzalez J."/>
            <person name="Henrissat B."/>
            <person name="Kuo A."/>
            <person name="Liang C."/>
            <person name="Lipzen A."/>
            <person name="Lutzoni F."/>
            <person name="Magnuson J."/>
            <person name="Mondo S."/>
            <person name="Nolan M."/>
            <person name="Ohm R."/>
            <person name="Pangilinan J."/>
            <person name="Park H.-J."/>
            <person name="Ramirez L."/>
            <person name="Alfaro M."/>
            <person name="Sun H."/>
            <person name="Tritt A."/>
            <person name="Yoshinaga Y."/>
            <person name="Zwiers L.-H."/>
            <person name="Turgeon B."/>
            <person name="Goodwin S."/>
            <person name="Spatafora J."/>
            <person name="Crous P."/>
            <person name="Grigoriev I."/>
        </authorList>
    </citation>
    <scope>NUCLEOTIDE SEQUENCE</scope>
    <source>
        <strain evidence="10">CBS 123094</strain>
    </source>
</reference>
<evidence type="ECO:0000256" key="8">
    <source>
        <dbReference type="SAM" id="MobiDB-lite"/>
    </source>
</evidence>
<evidence type="ECO:0000256" key="6">
    <source>
        <dbReference type="ARBA" id="ARBA00023163"/>
    </source>
</evidence>
<dbReference type="InterPro" id="IPR019135">
    <property type="entry name" value="Polycomb_protein_VEFS-Box"/>
</dbReference>
<comment type="similarity">
    <text evidence="1">Belongs to the VEFS (VRN2-EMF2-FIS2-SU(Z)12) family.</text>
</comment>
<keyword evidence="5" id="KW-0805">Transcription regulation</keyword>
<sequence length="868" mass="97978">MYQIISCKFKVSFTLAPTLLVLTINPQIMPGSQAGGLYEGEEIRSTGEQSPRPPCFLQRNLKRAIEAHDKQLRDPQCSTSSATPKQVLGENFWSKSRRGLPRRNSRDALNRHLIVKIRTLRPIPIGSRTRAPPHEPLEEEEHAAPYYWTSARIGVTILNDTGQAQKSLPDALFAARASDARALLKTTIHAIPSSPLAFQQGRIIQGHDSDKNHILVTLTPEECDTNLSTTFTLLITLNLSNNKQGQSILSFLETQGQCSSPRWVARWNNILSCPEGYQLLPLECEGVGSERKSLGLALEVLMEWAVPHDVAVHKSIKNDIRHTMSAQSNASSAMSGGGLPQILETKYRCGECNRSFGHIDELHMHLKLLHGDYNWHRSQILSPSEQRWQFKRSKSTSLGANAWEFELSTNLVSSGITILAPLRPFDKRKYLDEDNVDWQLEALCIFPRRQTNSVPDIGQEVTQRARTIQQAAPSKRRYKIPKAPDGVTLFRSLTKRPLQDDEEVTESDNDTDLDWIQSKKAAAIDGDPKIPERAKRFLKCFDLFIREERILYEVYIGDVITRFVLAKGTWLWKEDLVGEFVKKALELVEDEIITKAVLLECRQILLEEKREIVEVAPHTVQESESISIAASNSRIPLGPATNAAMNAGIRVTDKGKGKAKVVDTDYPTPQTDEDGDVEMQNADDDITTPDGEAFPETTIPGNREMFALPLNQCICGEDPRIFHNKKPRIYCESDECRRHVFHVDCVMQQWRPIRYPDPLKGDWYCLDCERDTDVEQEGVGWEKPPIHLVVGGFGGGWLAGCAYDFRYQEQTYIPSVNSFRVAIVSVGIYKLCAERSRIIDGNYLQPAQTIRVMWLGFSKVNRDTPSPR</sequence>
<dbReference type="SUPFAM" id="SSF57903">
    <property type="entry name" value="FYVE/PHD zinc finger"/>
    <property type="match status" value="1"/>
</dbReference>
<dbReference type="EMBL" id="ML977574">
    <property type="protein sequence ID" value="KAF2003095.1"/>
    <property type="molecule type" value="Genomic_DNA"/>
</dbReference>
<keyword evidence="2" id="KW-0479">Metal-binding</keyword>
<dbReference type="GO" id="GO:0008270">
    <property type="term" value="F:zinc ion binding"/>
    <property type="evidence" value="ECO:0007669"/>
    <property type="project" value="UniProtKB-KW"/>
</dbReference>
<proteinExistence type="inferred from homology"/>
<accession>A0A6A5WVI8</accession>
<keyword evidence="11" id="KW-1185">Reference proteome</keyword>
<feature type="domain" description="C2H2-type" evidence="9">
    <location>
        <begin position="347"/>
        <end position="370"/>
    </location>
</feature>
<protein>
    <recommendedName>
        <fullName evidence="9">C2H2-type domain-containing protein</fullName>
    </recommendedName>
</protein>
<evidence type="ECO:0000313" key="10">
    <source>
        <dbReference type="EMBL" id="KAF2003095.1"/>
    </source>
</evidence>
<organism evidence="10 11">
    <name type="scientific">Amniculicola lignicola CBS 123094</name>
    <dbReference type="NCBI Taxonomy" id="1392246"/>
    <lineage>
        <taxon>Eukaryota</taxon>
        <taxon>Fungi</taxon>
        <taxon>Dikarya</taxon>
        <taxon>Ascomycota</taxon>
        <taxon>Pezizomycotina</taxon>
        <taxon>Dothideomycetes</taxon>
        <taxon>Pleosporomycetidae</taxon>
        <taxon>Pleosporales</taxon>
        <taxon>Amniculicolaceae</taxon>
        <taxon>Amniculicola</taxon>
    </lineage>
</organism>
<evidence type="ECO:0000256" key="2">
    <source>
        <dbReference type="ARBA" id="ARBA00022723"/>
    </source>
</evidence>
<dbReference type="InterPro" id="IPR019786">
    <property type="entry name" value="Zinc_finger_PHD-type_CS"/>
</dbReference>
<feature type="compositionally biased region" description="Acidic residues" evidence="8">
    <location>
        <begin position="671"/>
        <end position="680"/>
    </location>
</feature>
<name>A0A6A5WVI8_9PLEO</name>
<evidence type="ECO:0000256" key="7">
    <source>
        <dbReference type="PROSITE-ProRule" id="PRU00042"/>
    </source>
</evidence>
<feature type="region of interest" description="Disordered" evidence="8">
    <location>
        <begin position="660"/>
        <end position="680"/>
    </location>
</feature>
<dbReference type="Proteomes" id="UP000799779">
    <property type="component" value="Unassembled WGS sequence"/>
</dbReference>
<dbReference type="PROSITE" id="PS50157">
    <property type="entry name" value="ZINC_FINGER_C2H2_2"/>
    <property type="match status" value="1"/>
</dbReference>
<evidence type="ECO:0000256" key="5">
    <source>
        <dbReference type="ARBA" id="ARBA00023015"/>
    </source>
</evidence>
<dbReference type="CDD" id="cd21552">
    <property type="entry name" value="VEFS-box_ctSUZ12-like"/>
    <property type="match status" value="1"/>
</dbReference>
<gene>
    <name evidence="10" type="ORF">P154DRAFT_561567</name>
</gene>
<evidence type="ECO:0000256" key="3">
    <source>
        <dbReference type="ARBA" id="ARBA00022771"/>
    </source>
</evidence>
<dbReference type="PROSITE" id="PS00028">
    <property type="entry name" value="ZINC_FINGER_C2H2_1"/>
    <property type="match status" value="1"/>
</dbReference>
<dbReference type="PROSITE" id="PS01359">
    <property type="entry name" value="ZF_PHD_1"/>
    <property type="match status" value="1"/>
</dbReference>
<keyword evidence="4" id="KW-0862">Zinc</keyword>
<dbReference type="InterPro" id="IPR013087">
    <property type="entry name" value="Znf_C2H2_type"/>
</dbReference>
<evidence type="ECO:0000256" key="1">
    <source>
        <dbReference type="ARBA" id="ARBA00007416"/>
    </source>
</evidence>
<keyword evidence="3 7" id="KW-0863">Zinc-finger</keyword>
<dbReference type="Gene3D" id="3.30.40.10">
    <property type="entry name" value="Zinc/RING finger domain, C3HC4 (zinc finger)"/>
    <property type="match status" value="1"/>
</dbReference>
<dbReference type="AlphaFoldDB" id="A0A6A5WVI8"/>
<evidence type="ECO:0000313" key="11">
    <source>
        <dbReference type="Proteomes" id="UP000799779"/>
    </source>
</evidence>